<organism evidence="2 3">
    <name type="scientific">Actinacidiphila guanduensis</name>
    <dbReference type="NCBI Taxonomy" id="310781"/>
    <lineage>
        <taxon>Bacteria</taxon>
        <taxon>Bacillati</taxon>
        <taxon>Actinomycetota</taxon>
        <taxon>Actinomycetes</taxon>
        <taxon>Kitasatosporales</taxon>
        <taxon>Streptomycetaceae</taxon>
        <taxon>Actinacidiphila</taxon>
    </lineage>
</organism>
<sequence>MSDQPHVDVELGAVDFNIVYEGGELLPGLITGGVPWDIEDVQPGVVEFERRKRFRGEILDAGCGLADNAAYLAALGHKVAAFDGSSTAIKLAKERHAGTPIELFVADATKLTGYDGRFDTVLDSALFQVLDPRGQQLYLEALHRSTTPGAWLNILAFAAVPGGMPAPMAIPEDTLRATIAAGGWEITSMEMGTFSGVEASMAVFLERFGVTPNADGKGQIHVPTWLIEAQRV</sequence>
<dbReference type="CDD" id="cd02440">
    <property type="entry name" value="AdoMet_MTases"/>
    <property type="match status" value="1"/>
</dbReference>
<keyword evidence="2" id="KW-0808">Transferase</keyword>
<dbReference type="AlphaFoldDB" id="A0A1H0H0V9"/>
<evidence type="ECO:0000313" key="3">
    <source>
        <dbReference type="Proteomes" id="UP000199341"/>
    </source>
</evidence>
<dbReference type="Proteomes" id="UP000199341">
    <property type="component" value="Unassembled WGS sequence"/>
</dbReference>
<dbReference type="SUPFAM" id="SSF53335">
    <property type="entry name" value="S-adenosyl-L-methionine-dependent methyltransferases"/>
    <property type="match status" value="1"/>
</dbReference>
<dbReference type="RefSeq" id="WP_093785532.1">
    <property type="nucleotide sequence ID" value="NZ_FNIE01000007.1"/>
</dbReference>
<accession>A0A1H0H0V9</accession>
<keyword evidence="3" id="KW-1185">Reference proteome</keyword>
<protein>
    <submittedName>
        <fullName evidence="2">Methyltransferase domain-containing protein</fullName>
    </submittedName>
</protein>
<dbReference type="InterPro" id="IPR029063">
    <property type="entry name" value="SAM-dependent_MTases_sf"/>
</dbReference>
<dbReference type="EMBL" id="FNIE01000007">
    <property type="protein sequence ID" value="SDO12778.1"/>
    <property type="molecule type" value="Genomic_DNA"/>
</dbReference>
<dbReference type="Pfam" id="PF13649">
    <property type="entry name" value="Methyltransf_25"/>
    <property type="match status" value="1"/>
</dbReference>
<dbReference type="OrthoDB" id="3825914at2"/>
<evidence type="ECO:0000259" key="1">
    <source>
        <dbReference type="Pfam" id="PF13649"/>
    </source>
</evidence>
<feature type="domain" description="Methyltransferase" evidence="1">
    <location>
        <begin position="58"/>
        <end position="149"/>
    </location>
</feature>
<dbReference type="GO" id="GO:0032259">
    <property type="term" value="P:methylation"/>
    <property type="evidence" value="ECO:0007669"/>
    <property type="project" value="UniProtKB-KW"/>
</dbReference>
<evidence type="ECO:0000313" key="2">
    <source>
        <dbReference type="EMBL" id="SDO12778.1"/>
    </source>
</evidence>
<dbReference type="InterPro" id="IPR041698">
    <property type="entry name" value="Methyltransf_25"/>
</dbReference>
<gene>
    <name evidence="2" type="ORF">SAMN05216259_107370</name>
</gene>
<dbReference type="GO" id="GO:0008168">
    <property type="term" value="F:methyltransferase activity"/>
    <property type="evidence" value="ECO:0007669"/>
    <property type="project" value="UniProtKB-KW"/>
</dbReference>
<dbReference type="Gene3D" id="3.40.50.150">
    <property type="entry name" value="Vaccinia Virus protein VP39"/>
    <property type="match status" value="1"/>
</dbReference>
<keyword evidence="2" id="KW-0489">Methyltransferase</keyword>
<dbReference type="STRING" id="310781.SAMN05216259_107370"/>
<name>A0A1H0H0V9_9ACTN</name>
<reference evidence="2 3" key="1">
    <citation type="submission" date="2016-10" db="EMBL/GenBank/DDBJ databases">
        <authorList>
            <person name="de Groot N.N."/>
        </authorList>
    </citation>
    <scope>NUCLEOTIDE SEQUENCE [LARGE SCALE GENOMIC DNA]</scope>
    <source>
        <strain evidence="2 3">CGMCC 4.2022</strain>
    </source>
</reference>
<proteinExistence type="predicted"/>